<gene>
    <name evidence="2" type="ORF">C5689_03415</name>
</gene>
<evidence type="ECO:0000313" key="3">
    <source>
        <dbReference type="Proteomes" id="UP000245137"/>
    </source>
</evidence>
<dbReference type="SUPFAM" id="SSF103247">
    <property type="entry name" value="TT1751-like"/>
    <property type="match status" value="1"/>
</dbReference>
<dbReference type="AlphaFoldDB" id="A0A2U1SUB6"/>
<dbReference type="Gene3D" id="3.30.310.70">
    <property type="entry name" value="TT1751-like domain"/>
    <property type="match status" value="1"/>
</dbReference>
<sequence>MQIHHEAAMIDSFTVEHHEHVSHRSFAEVVAAFEAELGSVEDGALPREVAAATSRTDFETRIRRYEGRSGFMRFLTNDHGAWMGRMGTDAKIRSYVIGNPLVAQTMITHDPGVGLNVPIRVAIFQTSTGEVRLAYDLPSSLMSRLHNEDVSAAALELDAKLRALAERATGAVA</sequence>
<dbReference type="Proteomes" id="UP000245137">
    <property type="component" value="Unassembled WGS sequence"/>
</dbReference>
<feature type="domain" description="DUF302" evidence="1">
    <location>
        <begin position="78"/>
        <end position="137"/>
    </location>
</feature>
<keyword evidence="3" id="KW-1185">Reference proteome</keyword>
<protein>
    <recommendedName>
        <fullName evidence="1">DUF302 domain-containing protein</fullName>
    </recommendedName>
</protein>
<organism evidence="2 3">
    <name type="scientific">Methylosinus sporium</name>
    <dbReference type="NCBI Taxonomy" id="428"/>
    <lineage>
        <taxon>Bacteria</taxon>
        <taxon>Pseudomonadati</taxon>
        <taxon>Pseudomonadota</taxon>
        <taxon>Alphaproteobacteria</taxon>
        <taxon>Hyphomicrobiales</taxon>
        <taxon>Methylocystaceae</taxon>
        <taxon>Methylosinus</taxon>
    </lineage>
</organism>
<comment type="caution">
    <text evidence="2">The sequence shown here is derived from an EMBL/GenBank/DDBJ whole genome shotgun (WGS) entry which is preliminary data.</text>
</comment>
<accession>A0A2U1SUB6</accession>
<proteinExistence type="predicted"/>
<dbReference type="EMBL" id="PUIV01000003">
    <property type="protein sequence ID" value="PWB95207.1"/>
    <property type="molecule type" value="Genomic_DNA"/>
</dbReference>
<dbReference type="Pfam" id="PF03625">
    <property type="entry name" value="DUF302"/>
    <property type="match status" value="1"/>
</dbReference>
<dbReference type="CDD" id="cd14797">
    <property type="entry name" value="DUF302"/>
    <property type="match status" value="1"/>
</dbReference>
<name>A0A2U1SUB6_METSR</name>
<evidence type="ECO:0000313" key="2">
    <source>
        <dbReference type="EMBL" id="PWB95207.1"/>
    </source>
</evidence>
<dbReference type="InterPro" id="IPR035923">
    <property type="entry name" value="TT1751-like_sf"/>
</dbReference>
<reference evidence="2 3" key="1">
    <citation type="journal article" date="2018" name="Appl. Microbiol. Biotechnol.">
        <title>Co-cultivation of the strictly anaerobic methanogen Methanosarcina barkeri with aerobic methanotrophs in an oxygen-limited membrane bioreactor.</title>
        <authorList>
            <person name="In 't Zandt M.H."/>
            <person name="van den Bosch T.J.M."/>
            <person name="Rijkers R."/>
            <person name="van Kessel M.A.H.J."/>
            <person name="Jetten M.S.M."/>
            <person name="Welte C.U."/>
        </authorList>
    </citation>
    <scope>NUCLEOTIDE SEQUENCE [LARGE SCALE GENOMIC DNA]</scope>
    <source>
        <strain evidence="2 3">DSM 17706</strain>
    </source>
</reference>
<evidence type="ECO:0000259" key="1">
    <source>
        <dbReference type="Pfam" id="PF03625"/>
    </source>
</evidence>
<dbReference type="InterPro" id="IPR005180">
    <property type="entry name" value="DUF302"/>
</dbReference>